<dbReference type="AlphaFoldDB" id="A0A1Q2YM76"/>
<dbReference type="Gene3D" id="1.10.1080.10">
    <property type="entry name" value="Glutathione Synthetase, Chain A, domain 3"/>
    <property type="match status" value="1"/>
</dbReference>
<dbReference type="SUPFAM" id="SSF52440">
    <property type="entry name" value="PreATP-grasp domain"/>
    <property type="match status" value="1"/>
</dbReference>
<feature type="binding site" evidence="10">
    <location>
        <begin position="408"/>
        <end position="411"/>
    </location>
    <ligand>
        <name>ATP</name>
        <dbReference type="ChEBI" id="CHEBI:30616"/>
    </ligand>
</feature>
<keyword evidence="3 9" id="KW-0436">Ligase</keyword>
<feature type="binding site" evidence="10">
    <location>
        <position position="461"/>
    </location>
    <ligand>
        <name>substrate</name>
    </ligand>
</feature>
<dbReference type="PIRSF" id="PIRSF001558">
    <property type="entry name" value="GSHase"/>
    <property type="match status" value="1"/>
</dbReference>
<comment type="pathway">
    <text evidence="1 9">Sulfur metabolism; glutathione biosynthesis; glutathione from L-cysteine and L-glutamate: step 2/2.</text>
</comment>
<dbReference type="PANTHER" id="PTHR11130">
    <property type="entry name" value="GLUTATHIONE SYNTHETASE"/>
    <property type="match status" value="1"/>
</dbReference>
<evidence type="ECO:0000256" key="4">
    <source>
        <dbReference type="ARBA" id="ARBA00022684"/>
    </source>
</evidence>
<dbReference type="GO" id="GO:0005829">
    <property type="term" value="C:cytosol"/>
    <property type="evidence" value="ECO:0007669"/>
    <property type="project" value="TreeGrafter"/>
</dbReference>
<dbReference type="InterPro" id="IPR014709">
    <property type="entry name" value="Glutathione_synthase_C_euk"/>
</dbReference>
<dbReference type="InterPro" id="IPR016185">
    <property type="entry name" value="PreATP-grasp_dom_sf"/>
</dbReference>
<dbReference type="EMBL" id="BDGI01000197">
    <property type="protein sequence ID" value="GAV30634.1"/>
    <property type="molecule type" value="Genomic_DNA"/>
</dbReference>
<feature type="binding site" evidence="10">
    <location>
        <position position="434"/>
    </location>
    <ligand>
        <name>ATP</name>
        <dbReference type="ChEBI" id="CHEBI:30616"/>
    </ligand>
</feature>
<gene>
    <name evidence="14" type="ORF">PMKS-004151</name>
</gene>
<feature type="binding site" evidence="10">
    <location>
        <position position="469"/>
    </location>
    <ligand>
        <name>ATP</name>
        <dbReference type="ChEBI" id="CHEBI:30616"/>
    </ligand>
</feature>
<feature type="binding site" evidence="10">
    <location>
        <begin position="375"/>
        <end position="384"/>
    </location>
    <ligand>
        <name>ATP</name>
        <dbReference type="ChEBI" id="CHEBI:30616"/>
    </ligand>
</feature>
<organism evidence="14 15">
    <name type="scientific">Pichia membranifaciens</name>
    <dbReference type="NCBI Taxonomy" id="4926"/>
    <lineage>
        <taxon>Eukaryota</taxon>
        <taxon>Fungi</taxon>
        <taxon>Dikarya</taxon>
        <taxon>Ascomycota</taxon>
        <taxon>Saccharomycotina</taxon>
        <taxon>Pichiomycetes</taxon>
        <taxon>Pichiales</taxon>
        <taxon>Pichiaceae</taxon>
        <taxon>Pichia</taxon>
    </lineage>
</organism>
<evidence type="ECO:0000256" key="6">
    <source>
        <dbReference type="ARBA" id="ARBA00022741"/>
    </source>
</evidence>
<feature type="binding site" evidence="12">
    <location>
        <begin position="144"/>
        <end position="147"/>
    </location>
    <ligand>
        <name>substrate</name>
    </ligand>
</feature>
<feature type="binding site" evidence="11">
    <location>
        <position position="142"/>
    </location>
    <ligand>
        <name>Mg(2+)</name>
        <dbReference type="ChEBI" id="CHEBI:18420"/>
    </ligand>
</feature>
<accession>A0A1Q2YM76</accession>
<dbReference type="GO" id="GO:0005524">
    <property type="term" value="F:ATP binding"/>
    <property type="evidence" value="ECO:0007669"/>
    <property type="project" value="UniProtKB-UniRule"/>
</dbReference>
<comment type="caution">
    <text evidence="14">The sequence shown here is derived from an EMBL/GenBank/DDBJ whole genome shotgun (WGS) entry which is preliminary data.</text>
</comment>
<feature type="binding site" evidence="10">
    <location>
        <position position="140"/>
    </location>
    <ligand>
        <name>ATP</name>
        <dbReference type="ChEBI" id="CHEBI:30616"/>
    </ligand>
</feature>
<reference evidence="14 15" key="1">
    <citation type="submission" date="2016-08" db="EMBL/GenBank/DDBJ databases">
        <title>Whole genome shotgun sequence of Pichia membranifaciens KS47-1.</title>
        <authorList>
            <person name="Konishi M."/>
            <person name="Ishida M."/>
            <person name="Arakawa T."/>
            <person name="Kato Y."/>
            <person name="Horiuchi J."/>
        </authorList>
    </citation>
    <scope>NUCLEOTIDE SEQUENCE [LARGE SCALE GENOMIC DNA]</scope>
    <source>
        <strain evidence="14 15">KS47-1</strain>
    </source>
</reference>
<keyword evidence="7 9" id="KW-0067">ATP-binding</keyword>
<dbReference type="InterPro" id="IPR037013">
    <property type="entry name" value="GSH-S_sub-bd_sf"/>
</dbReference>
<evidence type="ECO:0000256" key="12">
    <source>
        <dbReference type="PIRSR" id="PIRSR001558-3"/>
    </source>
</evidence>
<feature type="binding site" evidence="12">
    <location>
        <begin position="472"/>
        <end position="473"/>
    </location>
    <ligand>
        <name>substrate</name>
    </ligand>
</feature>
<dbReference type="OrthoDB" id="2020073at2759"/>
<evidence type="ECO:0000259" key="13">
    <source>
        <dbReference type="Pfam" id="PF03199"/>
    </source>
</evidence>
<comment type="similarity">
    <text evidence="2 9">Belongs to the eukaryotic GSH synthase family.</text>
</comment>
<dbReference type="Gene3D" id="3.30.1490.80">
    <property type="match status" value="1"/>
</dbReference>
<feature type="binding site" evidence="10">
    <location>
        <position position="124"/>
    </location>
    <ligand>
        <name>substrate</name>
    </ligand>
</feature>
<dbReference type="GO" id="GO:0004363">
    <property type="term" value="F:glutathione synthase activity"/>
    <property type="evidence" value="ECO:0007669"/>
    <property type="project" value="UniProtKB-UniRule"/>
</dbReference>
<dbReference type="Pfam" id="PF03199">
    <property type="entry name" value="GSH_synthase"/>
    <property type="match status" value="1"/>
</dbReference>
<dbReference type="Gene3D" id="3.30.470.20">
    <property type="entry name" value="ATP-grasp fold, B domain"/>
    <property type="match status" value="1"/>
</dbReference>
<feature type="binding site" evidence="10">
    <location>
        <position position="229"/>
    </location>
    <ligand>
        <name>substrate</name>
    </ligand>
</feature>
<dbReference type="Gene3D" id="3.30.1490.50">
    <property type="match status" value="1"/>
</dbReference>
<comment type="catalytic activity">
    <reaction evidence="9">
        <text>gamma-L-glutamyl-L-cysteine + glycine + ATP = glutathione + ADP + phosphate + H(+)</text>
        <dbReference type="Rhea" id="RHEA:13557"/>
        <dbReference type="ChEBI" id="CHEBI:15378"/>
        <dbReference type="ChEBI" id="CHEBI:30616"/>
        <dbReference type="ChEBI" id="CHEBI:43474"/>
        <dbReference type="ChEBI" id="CHEBI:57305"/>
        <dbReference type="ChEBI" id="CHEBI:57925"/>
        <dbReference type="ChEBI" id="CHEBI:58173"/>
        <dbReference type="ChEBI" id="CHEBI:456216"/>
        <dbReference type="EC" id="6.3.2.3"/>
    </reaction>
</comment>
<feature type="binding site" evidence="11">
    <location>
        <position position="379"/>
    </location>
    <ligand>
        <name>Mg(2+)</name>
        <dbReference type="ChEBI" id="CHEBI:18420"/>
    </ligand>
</feature>
<dbReference type="Pfam" id="PF03917">
    <property type="entry name" value="GSH_synth_ATP"/>
    <property type="match status" value="1"/>
</dbReference>
<evidence type="ECO:0000256" key="10">
    <source>
        <dbReference type="PIRSR" id="PIRSR001558-1"/>
    </source>
</evidence>
<dbReference type="InterPro" id="IPR004887">
    <property type="entry name" value="GSH_synth_subst-bd"/>
</dbReference>
<evidence type="ECO:0000256" key="2">
    <source>
        <dbReference type="ARBA" id="ARBA00010385"/>
    </source>
</evidence>
<dbReference type="NCBIfam" id="TIGR01986">
    <property type="entry name" value="glut_syn_euk"/>
    <property type="match status" value="1"/>
</dbReference>
<evidence type="ECO:0000256" key="9">
    <source>
        <dbReference type="PIRNR" id="PIRNR001558"/>
    </source>
</evidence>
<protein>
    <recommendedName>
        <fullName evidence="9">Glutathione synthetase</fullName>
        <shortName evidence="9">GSH-S</shortName>
        <ecNumber evidence="9">6.3.2.3</ecNumber>
    </recommendedName>
</protein>
<keyword evidence="8 9" id="KW-0460">Magnesium</keyword>
<dbReference type="UniPathway" id="UPA00142">
    <property type="reaction ID" value="UER00210"/>
</dbReference>
<feature type="binding site" evidence="10">
    <location>
        <position position="463"/>
    </location>
    <ligand>
        <name>ATP</name>
        <dbReference type="ChEBI" id="CHEBI:30616"/>
    </ligand>
</feature>
<feature type="binding site" evidence="11">
    <location>
        <position position="140"/>
    </location>
    <ligand>
        <name>Mg(2+)</name>
        <dbReference type="ChEBI" id="CHEBI:18420"/>
    </ligand>
</feature>
<evidence type="ECO:0000256" key="7">
    <source>
        <dbReference type="ARBA" id="ARBA00022840"/>
    </source>
</evidence>
<sequence>MGQKDFPDLSKEQLEKIVLDVTQFGLSAGLVMYPPAPFSNYAPTLAPITIFPTPFPRKQFEKSLAIEKIYNELYAAVVSEYKWLTCILKDLSVHDKDFTGKLWNCYLQALSNGIVQDVSLALVRSDYMYDELLGEIKQVEFNTVSVSFGGLSPKVGRAHNYLNQVGLYGQVSNESYYSSNELPISESDENLAKGLYSGVKYYNEKYLSGENKSIVLMVVQPNERNAFDQRAIEYNLLSKYNTVCKRVDLPDVLSSIEIKYDDKNRLFYHGLEVSVVYYRSAYGPSEFEMPDTWKSRTTLECTLAVKCPSLLTQLSGSKKVQQLLTSKTVLAQFLNNEKIAEIYDTFCKIYPLDDSEEGKLAKELAFSRPQDFVLKPQREGGGNNIYKEDIPVFLKTLPEAEWEAYILMELIHPKNHKNLILRNGEILNDGIVSELGIFGSYLFDEKSGKVLDNQVLGHLLRSKTSSSNEGGVAAGYGCVDNLYLY</sequence>
<dbReference type="PANTHER" id="PTHR11130:SF0">
    <property type="entry name" value="GLUTATHIONE SYNTHETASE"/>
    <property type="match status" value="1"/>
</dbReference>
<proteinExistence type="inferred from homology"/>
<keyword evidence="15" id="KW-1185">Reference proteome</keyword>
<dbReference type="Gene3D" id="3.40.50.1760">
    <property type="entry name" value="Glutathione synthase, substrate-binding domain superfamily, eukaryotic"/>
    <property type="match status" value="1"/>
</dbReference>
<feature type="domain" description="Glutathione synthase substrate-binding" evidence="13">
    <location>
        <begin position="214"/>
        <end position="315"/>
    </location>
</feature>
<evidence type="ECO:0000256" key="11">
    <source>
        <dbReference type="PIRSR" id="PIRSR001558-2"/>
    </source>
</evidence>
<keyword evidence="4 9" id="KW-0317">Glutathione biosynthesis</keyword>
<keyword evidence="5 9" id="KW-0479">Metal-binding</keyword>
<dbReference type="EC" id="6.3.2.3" evidence="9"/>
<feature type="binding site" evidence="12">
    <location>
        <begin position="279"/>
        <end position="282"/>
    </location>
    <ligand>
        <name>substrate</name>
    </ligand>
</feature>
<evidence type="ECO:0000256" key="8">
    <source>
        <dbReference type="ARBA" id="ARBA00022842"/>
    </source>
</evidence>
<keyword evidence="6 9" id="KW-0547">Nucleotide-binding</keyword>
<dbReference type="SUPFAM" id="SSF56059">
    <property type="entry name" value="Glutathione synthetase ATP-binding domain-like"/>
    <property type="match status" value="1"/>
</dbReference>
<evidence type="ECO:0000256" key="5">
    <source>
        <dbReference type="ARBA" id="ARBA00022723"/>
    </source>
</evidence>
<evidence type="ECO:0000313" key="15">
    <source>
        <dbReference type="Proteomes" id="UP000186136"/>
    </source>
</evidence>
<dbReference type="FunFam" id="3.30.1490.50:FF:000002">
    <property type="entry name" value="Glutathione synthetase"/>
    <property type="match status" value="1"/>
</dbReference>
<dbReference type="GO" id="GO:0000287">
    <property type="term" value="F:magnesium ion binding"/>
    <property type="evidence" value="ECO:0007669"/>
    <property type="project" value="UniProtKB-UniRule"/>
</dbReference>
<feature type="binding site" evidence="12">
    <location>
        <begin position="223"/>
        <end position="225"/>
    </location>
    <ligand>
        <name>substrate</name>
    </ligand>
</feature>
<dbReference type="Proteomes" id="UP000186136">
    <property type="component" value="Unassembled WGS sequence"/>
</dbReference>
<name>A0A1Q2YM76_9ASCO</name>
<evidence type="ECO:0000313" key="14">
    <source>
        <dbReference type="EMBL" id="GAV30634.1"/>
    </source>
</evidence>
<feature type="binding site" evidence="10">
    <location>
        <position position="386"/>
    </location>
    <ligand>
        <name>ATP</name>
        <dbReference type="ChEBI" id="CHEBI:30616"/>
    </ligand>
</feature>
<dbReference type="GO" id="GO:0043295">
    <property type="term" value="F:glutathione binding"/>
    <property type="evidence" value="ECO:0007669"/>
    <property type="project" value="UniProtKB-UniRule"/>
</dbReference>
<comment type="cofactor">
    <cofactor evidence="9 11">
        <name>Mg(2+)</name>
        <dbReference type="ChEBI" id="CHEBI:18420"/>
    </cofactor>
    <text evidence="9 11">Binds 1 Mg(2+) ion per subunit.</text>
</comment>
<feature type="binding site" evidence="10">
    <location>
        <position position="318"/>
    </location>
    <ligand>
        <name>ATP</name>
        <dbReference type="ChEBI" id="CHEBI:30616"/>
    </ligand>
</feature>
<evidence type="ECO:0000256" key="3">
    <source>
        <dbReference type="ARBA" id="ARBA00022598"/>
    </source>
</evidence>
<dbReference type="InterPro" id="IPR005615">
    <property type="entry name" value="Glutathione_synthase"/>
</dbReference>
<dbReference type="InterPro" id="IPR014042">
    <property type="entry name" value="Glutathione_synthase_a-hlx"/>
</dbReference>
<evidence type="ECO:0000256" key="1">
    <source>
        <dbReference type="ARBA" id="ARBA00004965"/>
    </source>
</evidence>
<dbReference type="InterPro" id="IPR014049">
    <property type="entry name" value="Glutathione_synthase_N_euk"/>
</dbReference>